<evidence type="ECO:0000313" key="3">
    <source>
        <dbReference type="EMBL" id="KAF9441213.1"/>
    </source>
</evidence>
<keyword evidence="2" id="KW-0472">Membrane</keyword>
<dbReference type="EMBL" id="MU152010">
    <property type="protein sequence ID" value="KAF9441213.1"/>
    <property type="molecule type" value="Genomic_DNA"/>
</dbReference>
<evidence type="ECO:0000313" key="4">
    <source>
        <dbReference type="Proteomes" id="UP000807342"/>
    </source>
</evidence>
<feature type="region of interest" description="Disordered" evidence="1">
    <location>
        <begin position="158"/>
        <end position="187"/>
    </location>
</feature>
<keyword evidence="2" id="KW-0812">Transmembrane</keyword>
<reference evidence="3" key="1">
    <citation type="submission" date="2020-11" db="EMBL/GenBank/DDBJ databases">
        <authorList>
            <consortium name="DOE Joint Genome Institute"/>
            <person name="Ahrendt S."/>
            <person name="Riley R."/>
            <person name="Andreopoulos W."/>
            <person name="Labutti K."/>
            <person name="Pangilinan J."/>
            <person name="Ruiz-Duenas F.J."/>
            <person name="Barrasa J.M."/>
            <person name="Sanchez-Garcia M."/>
            <person name="Camarero S."/>
            <person name="Miyauchi S."/>
            <person name="Serrano A."/>
            <person name="Linde D."/>
            <person name="Babiker R."/>
            <person name="Drula E."/>
            <person name="Ayuso-Fernandez I."/>
            <person name="Pacheco R."/>
            <person name="Padilla G."/>
            <person name="Ferreira P."/>
            <person name="Barriuso J."/>
            <person name="Kellner H."/>
            <person name="Castanera R."/>
            <person name="Alfaro M."/>
            <person name="Ramirez L."/>
            <person name="Pisabarro A.G."/>
            <person name="Kuo A."/>
            <person name="Tritt A."/>
            <person name="Lipzen A."/>
            <person name="He G."/>
            <person name="Yan M."/>
            <person name="Ng V."/>
            <person name="Cullen D."/>
            <person name="Martin F."/>
            <person name="Rosso M.-N."/>
            <person name="Henrissat B."/>
            <person name="Hibbett D."/>
            <person name="Martinez A.T."/>
            <person name="Grigoriev I.V."/>
        </authorList>
    </citation>
    <scope>NUCLEOTIDE SEQUENCE</scope>
    <source>
        <strain evidence="3">MF-IS2</strain>
    </source>
</reference>
<sequence>MSQPTLNFPHAHPPSPAGHESRQRLEELVRFRSEPIRPDGSWSLLQVLLVVLALVHVLMLLVGLDLGSFPRRPGCWDMACTYSALTSFLTKPTRPDSPSPHTGLTLGYPTSGSGVCAMAPVGIPLVFQDVRTYSDALHFYVDLAPGAMHHVEIGHSLVLDGPSHPPQPPPTSNHFYTPSVPLPPSQL</sequence>
<evidence type="ECO:0000256" key="1">
    <source>
        <dbReference type="SAM" id="MobiDB-lite"/>
    </source>
</evidence>
<protein>
    <submittedName>
        <fullName evidence="3">Uncharacterized protein</fullName>
    </submittedName>
</protein>
<keyword evidence="4" id="KW-1185">Reference proteome</keyword>
<keyword evidence="2" id="KW-1133">Transmembrane helix</keyword>
<gene>
    <name evidence="3" type="ORF">P691DRAFT_791887</name>
</gene>
<evidence type="ECO:0000256" key="2">
    <source>
        <dbReference type="SAM" id="Phobius"/>
    </source>
</evidence>
<dbReference type="Proteomes" id="UP000807342">
    <property type="component" value="Unassembled WGS sequence"/>
</dbReference>
<feature type="transmembrane region" description="Helical" evidence="2">
    <location>
        <begin position="42"/>
        <end position="64"/>
    </location>
</feature>
<name>A0A9P5WY24_9AGAR</name>
<proteinExistence type="predicted"/>
<dbReference type="AlphaFoldDB" id="A0A9P5WY24"/>
<accession>A0A9P5WY24</accession>
<organism evidence="3 4">
    <name type="scientific">Macrolepiota fuliginosa MF-IS2</name>
    <dbReference type="NCBI Taxonomy" id="1400762"/>
    <lineage>
        <taxon>Eukaryota</taxon>
        <taxon>Fungi</taxon>
        <taxon>Dikarya</taxon>
        <taxon>Basidiomycota</taxon>
        <taxon>Agaricomycotina</taxon>
        <taxon>Agaricomycetes</taxon>
        <taxon>Agaricomycetidae</taxon>
        <taxon>Agaricales</taxon>
        <taxon>Agaricineae</taxon>
        <taxon>Agaricaceae</taxon>
        <taxon>Macrolepiota</taxon>
    </lineage>
</organism>
<feature type="region of interest" description="Disordered" evidence="1">
    <location>
        <begin position="1"/>
        <end position="23"/>
    </location>
</feature>
<comment type="caution">
    <text evidence="3">The sequence shown here is derived from an EMBL/GenBank/DDBJ whole genome shotgun (WGS) entry which is preliminary data.</text>
</comment>